<evidence type="ECO:0000313" key="2">
    <source>
        <dbReference type="Proteomes" id="UP001159405"/>
    </source>
</evidence>
<organism evidence="1 2">
    <name type="scientific">Porites lobata</name>
    <dbReference type="NCBI Taxonomy" id="104759"/>
    <lineage>
        <taxon>Eukaryota</taxon>
        <taxon>Metazoa</taxon>
        <taxon>Cnidaria</taxon>
        <taxon>Anthozoa</taxon>
        <taxon>Hexacorallia</taxon>
        <taxon>Scleractinia</taxon>
        <taxon>Fungiina</taxon>
        <taxon>Poritidae</taxon>
        <taxon>Porites</taxon>
    </lineage>
</organism>
<comment type="caution">
    <text evidence="1">The sequence shown here is derived from an EMBL/GenBank/DDBJ whole genome shotgun (WGS) entry which is preliminary data.</text>
</comment>
<evidence type="ECO:0000313" key="1">
    <source>
        <dbReference type="EMBL" id="CAH3041884.1"/>
    </source>
</evidence>
<dbReference type="Proteomes" id="UP001159405">
    <property type="component" value="Unassembled WGS sequence"/>
</dbReference>
<keyword evidence="2" id="KW-1185">Reference proteome</keyword>
<proteinExistence type="predicted"/>
<accession>A0ABN8N3X8</accession>
<gene>
    <name evidence="1" type="ORF">PLOB_00047979</name>
</gene>
<sequence>MNVGKLVASSNDNFIIFGGNCEETSLVVRKHCQFLCKDLKGTFAPERTSLGHPWKYEDRIKIANEVEKFKKTFSEKQLKEKQFQVLKEALAKSNIAGSCKKFSDIPNDSIISGVVTALQFEVKAKCLARKVKKLV</sequence>
<protein>
    <submittedName>
        <fullName evidence="1">Uncharacterized protein</fullName>
    </submittedName>
</protein>
<dbReference type="EMBL" id="CALNXK010000009">
    <property type="protein sequence ID" value="CAH3041884.1"/>
    <property type="molecule type" value="Genomic_DNA"/>
</dbReference>
<reference evidence="1 2" key="1">
    <citation type="submission" date="2022-05" db="EMBL/GenBank/DDBJ databases">
        <authorList>
            <consortium name="Genoscope - CEA"/>
            <person name="William W."/>
        </authorList>
    </citation>
    <scope>NUCLEOTIDE SEQUENCE [LARGE SCALE GENOMIC DNA]</scope>
</reference>
<name>A0ABN8N3X8_9CNID</name>